<reference evidence="2 3" key="1">
    <citation type="submission" date="2023-03" db="EMBL/GenBank/DDBJ databases">
        <title>Thalassotalea loyana LMG 22536T draft genome sequence.</title>
        <authorList>
            <person name="Sawabe T."/>
        </authorList>
    </citation>
    <scope>NUCLEOTIDE SEQUENCE [LARGE SCALE GENOMIC DNA]</scope>
    <source>
        <strain evidence="2 3">LMG 22536</strain>
    </source>
</reference>
<evidence type="ECO:0000313" key="2">
    <source>
        <dbReference type="EMBL" id="GLX85104.1"/>
    </source>
</evidence>
<keyword evidence="1" id="KW-0812">Transmembrane</keyword>
<proteinExistence type="predicted"/>
<accession>A0ABQ6HC34</accession>
<evidence type="ECO:0000313" key="3">
    <source>
        <dbReference type="Proteomes" id="UP001157134"/>
    </source>
</evidence>
<dbReference type="RefSeq" id="WP_407704865.1">
    <property type="nucleotide sequence ID" value="NZ_BSSV01000002.1"/>
</dbReference>
<keyword evidence="1" id="KW-1133">Transmembrane helix</keyword>
<dbReference type="Pfam" id="PF07254">
    <property type="entry name" value="Cpta_toxin"/>
    <property type="match status" value="1"/>
</dbReference>
<feature type="transmembrane region" description="Helical" evidence="1">
    <location>
        <begin position="21"/>
        <end position="41"/>
    </location>
</feature>
<dbReference type="InterPro" id="IPR009883">
    <property type="entry name" value="YgfX"/>
</dbReference>
<evidence type="ECO:0008006" key="4">
    <source>
        <dbReference type="Google" id="ProtNLM"/>
    </source>
</evidence>
<dbReference type="Proteomes" id="UP001157134">
    <property type="component" value="Unassembled WGS sequence"/>
</dbReference>
<keyword evidence="3" id="KW-1185">Reference proteome</keyword>
<comment type="caution">
    <text evidence="2">The sequence shown here is derived from an EMBL/GenBank/DDBJ whole genome shotgun (WGS) entry which is preliminary data.</text>
</comment>
<evidence type="ECO:0000256" key="1">
    <source>
        <dbReference type="SAM" id="Phobius"/>
    </source>
</evidence>
<feature type="transmembrane region" description="Helical" evidence="1">
    <location>
        <begin position="47"/>
        <end position="75"/>
    </location>
</feature>
<dbReference type="EMBL" id="BSSV01000002">
    <property type="protein sequence ID" value="GLX85104.1"/>
    <property type="molecule type" value="Genomic_DNA"/>
</dbReference>
<protein>
    <recommendedName>
        <fullName evidence="4">YcxB family protein</fullName>
    </recommendedName>
</protein>
<name>A0ABQ6HC34_9GAMM</name>
<gene>
    <name evidence="2" type="ORF">tloyanaT_13560</name>
</gene>
<organism evidence="2 3">
    <name type="scientific">Thalassotalea loyana</name>
    <dbReference type="NCBI Taxonomy" id="280483"/>
    <lineage>
        <taxon>Bacteria</taxon>
        <taxon>Pseudomonadati</taxon>
        <taxon>Pseudomonadota</taxon>
        <taxon>Gammaproteobacteria</taxon>
        <taxon>Alteromonadales</taxon>
        <taxon>Colwelliaceae</taxon>
        <taxon>Thalassotalea</taxon>
    </lineage>
</organism>
<keyword evidence="1" id="KW-0472">Membrane</keyword>
<sequence>MTWFNISSIELKSHNLTIRHSNFPLLACLHILYGIVVFSFFTPKTFIYYLIVYVVLVALWQYLACWSWTTTFAIWTQKLIGDERIASQFRLFENGAISFYEKSNDSITTGELNSTSLVFWFGARMCWQEQKTKQKYAWFIFKDSMSDVDYRRLLRIMNQLKRH</sequence>